<keyword evidence="1" id="KW-1133">Transmembrane helix</keyword>
<evidence type="ECO:0000313" key="2">
    <source>
        <dbReference type="EMBL" id="MDT8900327.1"/>
    </source>
</evidence>
<dbReference type="Proteomes" id="UP001254848">
    <property type="component" value="Unassembled WGS sequence"/>
</dbReference>
<evidence type="ECO:0000256" key="1">
    <source>
        <dbReference type="SAM" id="Phobius"/>
    </source>
</evidence>
<organism evidence="2 3">
    <name type="scientific">Anaeroselena agilis</name>
    <dbReference type="NCBI Taxonomy" id="3063788"/>
    <lineage>
        <taxon>Bacteria</taxon>
        <taxon>Bacillati</taxon>
        <taxon>Bacillota</taxon>
        <taxon>Negativicutes</taxon>
        <taxon>Acetonemataceae</taxon>
        <taxon>Anaeroselena</taxon>
    </lineage>
</organism>
<feature type="transmembrane region" description="Helical" evidence="1">
    <location>
        <begin position="99"/>
        <end position="124"/>
    </location>
</feature>
<feature type="transmembrane region" description="Helical" evidence="1">
    <location>
        <begin position="136"/>
        <end position="158"/>
    </location>
</feature>
<name>A0ABU3NU44_9FIRM</name>
<comment type="caution">
    <text evidence="2">The sequence shown here is derived from an EMBL/GenBank/DDBJ whole genome shotgun (WGS) entry which is preliminary data.</text>
</comment>
<dbReference type="RefSeq" id="WP_413778878.1">
    <property type="nucleotide sequence ID" value="NZ_JAUOZS010000001.1"/>
</dbReference>
<protein>
    <submittedName>
        <fullName evidence="2">Permease</fullName>
    </submittedName>
</protein>
<evidence type="ECO:0000313" key="3">
    <source>
        <dbReference type="Proteomes" id="UP001254848"/>
    </source>
</evidence>
<reference evidence="2 3" key="1">
    <citation type="submission" date="2023-07" db="EMBL/GenBank/DDBJ databases">
        <title>The novel representative of Negativicutes class, Anaeroselena agilis gen. nov. sp. nov.</title>
        <authorList>
            <person name="Prokofeva M.I."/>
            <person name="Elcheninov A.G."/>
            <person name="Klyukina A."/>
            <person name="Kublanov I.V."/>
            <person name="Frolov E.N."/>
            <person name="Podosokorskaya O.A."/>
        </authorList>
    </citation>
    <scope>NUCLEOTIDE SEQUENCE [LARGE SCALE GENOMIC DNA]</scope>
    <source>
        <strain evidence="2 3">4137-cl</strain>
    </source>
</reference>
<dbReference type="EMBL" id="JAUOZS010000001">
    <property type="protein sequence ID" value="MDT8900327.1"/>
    <property type="molecule type" value="Genomic_DNA"/>
</dbReference>
<feature type="transmembrane region" description="Helical" evidence="1">
    <location>
        <begin position="43"/>
        <end position="66"/>
    </location>
</feature>
<accession>A0ABU3NU44</accession>
<proteinExistence type="predicted"/>
<feature type="transmembrane region" description="Helical" evidence="1">
    <location>
        <begin position="73"/>
        <end position="93"/>
    </location>
</feature>
<gene>
    <name evidence="2" type="ORF">Q4T40_03615</name>
</gene>
<keyword evidence="1" id="KW-0812">Transmembrane</keyword>
<keyword evidence="3" id="KW-1185">Reference proteome</keyword>
<sequence length="159" mass="16843">MDILFFYGLAAVGVLWSYTKDRQKTKQSLKKAWKAFDTILPAFAVILLLIGIILAVVSPAVVTALLGANSGIYGMIIAAIVGSIALIPGFIIFPLAKTVLGMGAGIMQVAVFISTLMMVSVVTAPMEAQLFNRKVVLLRNGLSLLFSFVVAIVLGKVVG</sequence>
<keyword evidence="1" id="KW-0472">Membrane</keyword>